<dbReference type="Proteomes" id="UP001217089">
    <property type="component" value="Unassembled WGS sequence"/>
</dbReference>
<dbReference type="EMBL" id="JARBDR010000246">
    <property type="protein sequence ID" value="KAJ8317623.1"/>
    <property type="molecule type" value="Genomic_DNA"/>
</dbReference>
<evidence type="ECO:0000313" key="1">
    <source>
        <dbReference type="EMBL" id="KAJ8317623.1"/>
    </source>
</evidence>
<protein>
    <submittedName>
        <fullName evidence="1">Uncharacterized protein</fullName>
    </submittedName>
</protein>
<organism evidence="1 2">
    <name type="scientific">Tegillarca granosa</name>
    <name type="common">Malaysian cockle</name>
    <name type="synonym">Anadara granosa</name>
    <dbReference type="NCBI Taxonomy" id="220873"/>
    <lineage>
        <taxon>Eukaryota</taxon>
        <taxon>Metazoa</taxon>
        <taxon>Spiralia</taxon>
        <taxon>Lophotrochozoa</taxon>
        <taxon>Mollusca</taxon>
        <taxon>Bivalvia</taxon>
        <taxon>Autobranchia</taxon>
        <taxon>Pteriomorphia</taxon>
        <taxon>Arcoida</taxon>
        <taxon>Arcoidea</taxon>
        <taxon>Arcidae</taxon>
        <taxon>Tegillarca</taxon>
    </lineage>
</organism>
<gene>
    <name evidence="1" type="ORF">KUTeg_005527</name>
</gene>
<proteinExistence type="predicted"/>
<evidence type="ECO:0000313" key="2">
    <source>
        <dbReference type="Proteomes" id="UP001217089"/>
    </source>
</evidence>
<sequence length="485" mass="56447">MLPSTFYHEIAAKKMQLTVSLDLVNKAKHLVQFLQYVDSNKQLYDEQFIKHAIFRYETLWLPFAAKHDEEILAAPIDIEWVWMCHLLCPHAYVKDCMAVVGKIINHKIVSLEKRQKMLQKTKTLWCQVYGQEKFEILDSDSENIKTEEYRSKISYDLLAAVARQGAFYYQVSLPHYRDAGFLKNGCVRYFKFLCLKSKNPDVFLVPCYDIDLIWHTHQLHPVIYKADTERILGKLYNHDDSVTDRSENSKLTRADFQTRELWKNQFGHNFAQSGAMYRGTSSRGKLYSLTPENKFDISSKSATFVINKIVLEGVPNDQQNNCRFILVIYVVNDRNRCQERLYKVKFSGLEMTPKPDRKYFVYDTLIHKHLKIELLRETGPSCFQRRMLYGELVLKHFGSIFVEPNSKRSGGEVEINEILQLSPGVKLKLNMFMHPPTANDDSELNLDAGSFESVNMPSNNEKLWGPIYLPRPTSDEHMCTVASHR</sequence>
<dbReference type="Pfam" id="PF07173">
    <property type="entry name" value="GRDP-like"/>
    <property type="match status" value="1"/>
</dbReference>
<keyword evidence="2" id="KW-1185">Reference proteome</keyword>
<reference evidence="1 2" key="1">
    <citation type="submission" date="2022-12" db="EMBL/GenBank/DDBJ databases">
        <title>Chromosome-level genome of Tegillarca granosa.</title>
        <authorList>
            <person name="Kim J."/>
        </authorList>
    </citation>
    <scope>NUCLEOTIDE SEQUENCE [LARGE SCALE GENOMIC DNA]</scope>
    <source>
        <strain evidence="1">Teg-2019</strain>
        <tissue evidence="1">Adductor muscle</tissue>
    </source>
</reference>
<name>A0ABQ9FPJ2_TEGGR</name>
<comment type="caution">
    <text evidence="1">The sequence shown here is derived from an EMBL/GenBank/DDBJ whole genome shotgun (WGS) entry which is preliminary data.</text>
</comment>
<accession>A0ABQ9FPJ2</accession>
<dbReference type="PANTHER" id="PTHR34365">
    <property type="entry name" value="ENOLASE (DUF1399)"/>
    <property type="match status" value="1"/>
</dbReference>
<dbReference type="InterPro" id="IPR009836">
    <property type="entry name" value="GRDP-like"/>
</dbReference>
<dbReference type="PANTHER" id="PTHR34365:SF7">
    <property type="entry name" value="GLYCINE-RICH DOMAIN-CONTAINING PROTEIN 1"/>
    <property type="match status" value="1"/>
</dbReference>